<name>A0ABR3C3X5_9TREE</name>
<evidence type="ECO:0000313" key="3">
    <source>
        <dbReference type="EMBL" id="KAL0255333.1"/>
    </source>
</evidence>
<dbReference type="GeneID" id="91986990"/>
<keyword evidence="1" id="KW-0732">Signal</keyword>
<keyword evidence="4" id="KW-1185">Reference proteome</keyword>
<proteinExistence type="predicted"/>
<sequence length="274" mass="29993">MIVPLLLFLLPHAISLPTSRHDNTNAVCNLLTSDHTAYDCLPDLSLESAITASQRRHDIRGADDGERPSTCPDGKNTVMYYEVTDWHRVNKVCECRGKHQFYNEATKRCHCPPSFIPSYDNQGVLSCHSRPSQHTVDPAQQQQTLRFISRKKKGSMRESSGANDQAPMKGIDLERKGEEGLVCGWGQKSCKVGGEWACLDVTSGLTTCGGCPGEPETIDCTAIPGVSSVQCVLGQCRIDSCRSGFVLDGKNSGSPAEASCVYKPRQRFGARKQQ</sequence>
<dbReference type="PANTHER" id="PTHR35192">
    <property type="entry name" value="PROTEIN, PUTATIVE-RELATED"/>
    <property type="match status" value="1"/>
</dbReference>
<reference evidence="4" key="1">
    <citation type="submission" date="2015-01" db="EMBL/GenBank/DDBJ databases">
        <title>The Genome Sequence of Cryptococcus gattii MMRL2647.</title>
        <authorList>
            <consortium name="The Broad Institute Genomics Platform"/>
            <person name="Cuomo C."/>
            <person name="Litvintseva A."/>
            <person name="Chen Y."/>
            <person name="Heitman J."/>
            <person name="Sun S."/>
            <person name="Springer D."/>
            <person name="Dromer F."/>
            <person name="Young S."/>
            <person name="Zeng Q."/>
            <person name="Gargeya S."/>
            <person name="Abouelleil A."/>
            <person name="Alvarado L."/>
            <person name="Chapman S.B."/>
            <person name="Gainer-Dewar J."/>
            <person name="Goldberg J."/>
            <person name="Griggs A."/>
            <person name="Gujja S."/>
            <person name="Hansen M."/>
            <person name="Howarth C."/>
            <person name="Imamovic A."/>
            <person name="Larimer J."/>
            <person name="Murphy C."/>
            <person name="Naylor J."/>
            <person name="Pearson M."/>
            <person name="Priest M."/>
            <person name="Roberts A."/>
            <person name="Saif S."/>
            <person name="Shea T."/>
            <person name="Sykes S."/>
            <person name="Wortman J."/>
            <person name="Nusbaum C."/>
            <person name="Birren B."/>
        </authorList>
    </citation>
    <scope>NUCLEOTIDE SEQUENCE [LARGE SCALE GENOMIC DNA]</scope>
    <source>
        <strain evidence="4">IND107</strain>
    </source>
</reference>
<dbReference type="Proteomes" id="UP000054399">
    <property type="component" value="Unassembled WGS sequence"/>
</dbReference>
<reference evidence="3 4" key="2">
    <citation type="submission" date="2024-01" db="EMBL/GenBank/DDBJ databases">
        <title>Comparative genomics of Cryptococcus and Kwoniella reveals pathogenesis evolution and contrasting modes of karyotype evolution via chromosome fusion or intercentromeric recombination.</title>
        <authorList>
            <person name="Coelho M.A."/>
            <person name="David-Palma M."/>
            <person name="Shea T."/>
            <person name="Bowers K."/>
            <person name="Mcginley-Smith S."/>
            <person name="Mohammad A.W."/>
            <person name="Gnirke A."/>
            <person name="Yurkov A.M."/>
            <person name="Nowrousian M."/>
            <person name="Sun S."/>
            <person name="Cuomo C.A."/>
            <person name="Heitman J."/>
        </authorList>
    </citation>
    <scope>NUCLEOTIDE SEQUENCE [LARGE SCALE GENOMIC DNA]</scope>
    <source>
        <strain evidence="3 4">IND107</strain>
    </source>
</reference>
<evidence type="ECO:0000259" key="2">
    <source>
        <dbReference type="Pfam" id="PF21671"/>
    </source>
</evidence>
<dbReference type="EMBL" id="ATAM02000001">
    <property type="protein sequence ID" value="KAL0255333.1"/>
    <property type="molecule type" value="Genomic_DNA"/>
</dbReference>
<evidence type="ECO:0000313" key="4">
    <source>
        <dbReference type="Proteomes" id="UP000054399"/>
    </source>
</evidence>
<feature type="chain" id="PRO_5045794225" description="Protein CPL1-like domain-containing protein" evidence="1">
    <location>
        <begin position="16"/>
        <end position="274"/>
    </location>
</feature>
<dbReference type="RefSeq" id="XP_066616610.1">
    <property type="nucleotide sequence ID" value="XM_066754709.1"/>
</dbReference>
<dbReference type="InterPro" id="IPR048661">
    <property type="entry name" value="CPL1-like"/>
</dbReference>
<gene>
    <name evidence="3" type="ORF">I308_100132</name>
</gene>
<evidence type="ECO:0000256" key="1">
    <source>
        <dbReference type="SAM" id="SignalP"/>
    </source>
</evidence>
<feature type="signal peptide" evidence="1">
    <location>
        <begin position="1"/>
        <end position="15"/>
    </location>
</feature>
<dbReference type="Pfam" id="PF21671">
    <property type="entry name" value="CPL1-like"/>
    <property type="match status" value="1"/>
</dbReference>
<protein>
    <recommendedName>
        <fullName evidence="2">Protein CPL1-like domain-containing protein</fullName>
    </recommendedName>
</protein>
<organism evidence="3 4">
    <name type="scientific">Cryptococcus tetragattii IND107</name>
    <dbReference type="NCBI Taxonomy" id="1296105"/>
    <lineage>
        <taxon>Eukaryota</taxon>
        <taxon>Fungi</taxon>
        <taxon>Dikarya</taxon>
        <taxon>Basidiomycota</taxon>
        <taxon>Agaricomycotina</taxon>
        <taxon>Tremellomycetes</taxon>
        <taxon>Tremellales</taxon>
        <taxon>Cryptococcaceae</taxon>
        <taxon>Cryptococcus</taxon>
        <taxon>Cryptococcus gattii species complex</taxon>
    </lineage>
</organism>
<dbReference type="PANTHER" id="PTHR35192:SF2">
    <property type="entry name" value="APPLE DOMAIN-CONTAINING PROTEIN"/>
    <property type="match status" value="1"/>
</dbReference>
<feature type="domain" description="Protein CPL1-like" evidence="2">
    <location>
        <begin position="196"/>
        <end position="251"/>
    </location>
</feature>
<comment type="caution">
    <text evidence="3">The sequence shown here is derived from an EMBL/GenBank/DDBJ whole genome shotgun (WGS) entry which is preliminary data.</text>
</comment>
<dbReference type="InterPro" id="IPR038955">
    <property type="entry name" value="PriA/CPL1_fungi"/>
</dbReference>
<accession>A0ABR3C3X5</accession>